<dbReference type="OrthoDB" id="5580590at2"/>
<proteinExistence type="inferred from homology"/>
<evidence type="ECO:0000256" key="1">
    <source>
        <dbReference type="ARBA" id="ARBA00004418"/>
    </source>
</evidence>
<dbReference type="PANTHER" id="PTHR43649">
    <property type="entry name" value="ARABINOSE-BINDING PROTEIN-RELATED"/>
    <property type="match status" value="1"/>
</dbReference>
<accession>A0A2T3J0U9</accession>
<keyword evidence="4 7" id="KW-0732">Signal</keyword>
<organism evidence="8 9">
    <name type="scientific">Photobacterium lutimaris</name>
    <dbReference type="NCBI Taxonomy" id="388278"/>
    <lineage>
        <taxon>Bacteria</taxon>
        <taxon>Pseudomonadati</taxon>
        <taxon>Pseudomonadota</taxon>
        <taxon>Gammaproteobacteria</taxon>
        <taxon>Vibrionales</taxon>
        <taxon>Vibrionaceae</taxon>
        <taxon>Photobacterium</taxon>
    </lineage>
</organism>
<evidence type="ECO:0000256" key="4">
    <source>
        <dbReference type="ARBA" id="ARBA00022729"/>
    </source>
</evidence>
<feature type="signal peptide" evidence="7">
    <location>
        <begin position="1"/>
        <end position="18"/>
    </location>
</feature>
<comment type="caution">
    <text evidence="8">The sequence shown here is derived from an EMBL/GenBank/DDBJ whole genome shotgun (WGS) entry which is preliminary data.</text>
</comment>
<dbReference type="PANTHER" id="PTHR43649:SF28">
    <property type="entry name" value="BINDING PROTEIN COMPONENT OF ABC SUGAR TRANSPORTER-RELATED"/>
    <property type="match status" value="1"/>
</dbReference>
<dbReference type="Proteomes" id="UP000241222">
    <property type="component" value="Unassembled WGS sequence"/>
</dbReference>
<comment type="similarity">
    <text evidence="2">Belongs to the bacterial solute-binding protein 1 family.</text>
</comment>
<reference evidence="8 9" key="1">
    <citation type="submission" date="2018-03" db="EMBL/GenBank/DDBJ databases">
        <title>Whole genome sequencing of Histamine producing bacteria.</title>
        <authorList>
            <person name="Butler K."/>
        </authorList>
    </citation>
    <scope>NUCLEOTIDE SEQUENCE [LARGE SCALE GENOMIC DNA]</scope>
    <source>
        <strain evidence="8 9">JCM 13586</strain>
    </source>
</reference>
<dbReference type="EMBL" id="PYMH01000002">
    <property type="protein sequence ID" value="PSU34701.1"/>
    <property type="molecule type" value="Genomic_DNA"/>
</dbReference>
<comment type="subcellular location">
    <subcellularLocation>
        <location evidence="1">Periplasm</location>
    </subcellularLocation>
</comment>
<dbReference type="Gene3D" id="3.40.190.10">
    <property type="entry name" value="Periplasmic binding protein-like II"/>
    <property type="match status" value="2"/>
</dbReference>
<evidence type="ECO:0000256" key="7">
    <source>
        <dbReference type="SAM" id="SignalP"/>
    </source>
</evidence>
<keyword evidence="3" id="KW-0813">Transport</keyword>
<dbReference type="SUPFAM" id="SSF53850">
    <property type="entry name" value="Periplasmic binding protein-like II"/>
    <property type="match status" value="1"/>
</dbReference>
<dbReference type="InterPro" id="IPR050490">
    <property type="entry name" value="Bact_solute-bd_prot1"/>
</dbReference>
<dbReference type="AlphaFoldDB" id="A0A2T3J0U9"/>
<dbReference type="InterPro" id="IPR006059">
    <property type="entry name" value="SBP"/>
</dbReference>
<gene>
    <name evidence="8" type="ORF">C9I99_06295</name>
</gene>
<evidence type="ECO:0000313" key="9">
    <source>
        <dbReference type="Proteomes" id="UP000241222"/>
    </source>
</evidence>
<comment type="function">
    <text evidence="5">Part of a binding-protein-dependent transport system for a sugar.</text>
</comment>
<dbReference type="Pfam" id="PF13416">
    <property type="entry name" value="SBP_bac_8"/>
    <property type="match status" value="1"/>
</dbReference>
<dbReference type="GO" id="GO:0042597">
    <property type="term" value="C:periplasmic space"/>
    <property type="evidence" value="ECO:0007669"/>
    <property type="project" value="UniProtKB-SubCell"/>
</dbReference>
<name>A0A2T3J0U9_9GAMM</name>
<evidence type="ECO:0000313" key="8">
    <source>
        <dbReference type="EMBL" id="PSU34701.1"/>
    </source>
</evidence>
<dbReference type="RefSeq" id="WP_107348026.1">
    <property type="nucleotide sequence ID" value="NZ_PYMH01000002.1"/>
</dbReference>
<evidence type="ECO:0000256" key="3">
    <source>
        <dbReference type="ARBA" id="ARBA00022448"/>
    </source>
</evidence>
<feature type="chain" id="PRO_5015599905" description="Probable sugar-binding periplasmic protein" evidence="7">
    <location>
        <begin position="19"/>
        <end position="414"/>
    </location>
</feature>
<keyword evidence="9" id="KW-1185">Reference proteome</keyword>
<evidence type="ECO:0000256" key="2">
    <source>
        <dbReference type="ARBA" id="ARBA00008520"/>
    </source>
</evidence>
<sequence>MKKLLIAGLMTAAFSAHAAKDVQFLHWWTSEGEVNSVEIIKDKLVKSGFNLVSVPVEGGGGKIAKSILQARAIAGNPPDVAQLEGPSIKSWAALGFLHGINDAAEQHKWDENLFKMARQIHRYDGDYVAIPVTLHRLNWMWVNREVLQRHQLTIPESWQQMIEVFADLQQRGVAPLAIGNEPWQIVQLFENIAFGLGGAQYYKKAYIELDSEALASQTTLEALHLFRQVSTIVLPYITKQTWDSATQQLVDGKRAFQITGDWVAGDLMALDGTFPAHIGCYPTPANEAGFIYNMDSLVLFKSPRLDAELANQIVESISDPQLISAFNKQKGSIPPYYNISLTGFSSCTIEAYQDFHLAEKQGNLVPSMIDSMAVSPVIEKAATNELFRFFNDPSIKPEDVILHMQSMGASNISL</sequence>
<evidence type="ECO:0000256" key="5">
    <source>
        <dbReference type="ARBA" id="ARBA00049629"/>
    </source>
</evidence>
<evidence type="ECO:0000256" key="6">
    <source>
        <dbReference type="ARBA" id="ARBA00049753"/>
    </source>
</evidence>
<protein>
    <recommendedName>
        <fullName evidence="6">Probable sugar-binding periplasmic protein</fullName>
    </recommendedName>
</protein>